<evidence type="ECO:0000256" key="1">
    <source>
        <dbReference type="SAM" id="MobiDB-lite"/>
    </source>
</evidence>
<sequence>MKERIKQDNRSIESDATLDADDASCPHVVEMAPFPTLSSLNEITTTLSRRSQYANKQSTKGNPDEKDTKEEEIVLEPLNEGLTSPGWLVVLSTFLVNFSVFGYCFWYIKKKKKFTQKIKKERI</sequence>
<accession>A0A1X2J2T7</accession>
<keyword evidence="2" id="KW-0472">Membrane</keyword>
<evidence type="ECO:0000313" key="4">
    <source>
        <dbReference type="Proteomes" id="UP000193560"/>
    </source>
</evidence>
<gene>
    <name evidence="3" type="ORF">BCR42DRAFT_19691</name>
</gene>
<dbReference type="OrthoDB" id="2289354at2759"/>
<evidence type="ECO:0000256" key="2">
    <source>
        <dbReference type="SAM" id="Phobius"/>
    </source>
</evidence>
<proteinExistence type="predicted"/>
<dbReference type="AlphaFoldDB" id="A0A1X2J2T7"/>
<dbReference type="Proteomes" id="UP000193560">
    <property type="component" value="Unassembled WGS sequence"/>
</dbReference>
<evidence type="ECO:0000313" key="3">
    <source>
        <dbReference type="EMBL" id="ORZ26105.1"/>
    </source>
</evidence>
<feature type="region of interest" description="Disordered" evidence="1">
    <location>
        <begin position="50"/>
        <end position="71"/>
    </location>
</feature>
<protein>
    <submittedName>
        <fullName evidence="3">Uncharacterized protein</fullName>
    </submittedName>
</protein>
<name>A0A1X2J2T7_9FUNG</name>
<keyword evidence="2" id="KW-1133">Transmembrane helix</keyword>
<feature type="transmembrane region" description="Helical" evidence="2">
    <location>
        <begin position="87"/>
        <end position="108"/>
    </location>
</feature>
<reference evidence="3 4" key="1">
    <citation type="submission" date="2016-07" db="EMBL/GenBank/DDBJ databases">
        <title>Pervasive Adenine N6-methylation of Active Genes in Fungi.</title>
        <authorList>
            <consortium name="DOE Joint Genome Institute"/>
            <person name="Mondo S.J."/>
            <person name="Dannebaum R.O."/>
            <person name="Kuo R.C."/>
            <person name="Labutti K."/>
            <person name="Haridas S."/>
            <person name="Kuo A."/>
            <person name="Salamov A."/>
            <person name="Ahrendt S.R."/>
            <person name="Lipzen A."/>
            <person name="Sullivan W."/>
            <person name="Andreopoulos W.B."/>
            <person name="Clum A."/>
            <person name="Lindquist E."/>
            <person name="Daum C."/>
            <person name="Ramamoorthy G.K."/>
            <person name="Gryganskyi A."/>
            <person name="Culley D."/>
            <person name="Magnuson J.K."/>
            <person name="James T.Y."/>
            <person name="O'Malley M.A."/>
            <person name="Stajich J.E."/>
            <person name="Spatafora J.W."/>
            <person name="Visel A."/>
            <person name="Grigoriev I.V."/>
        </authorList>
    </citation>
    <scope>NUCLEOTIDE SEQUENCE [LARGE SCALE GENOMIC DNA]</scope>
    <source>
        <strain evidence="3 4">NRRL 1336</strain>
    </source>
</reference>
<organism evidence="3 4">
    <name type="scientific">Absidia repens</name>
    <dbReference type="NCBI Taxonomy" id="90262"/>
    <lineage>
        <taxon>Eukaryota</taxon>
        <taxon>Fungi</taxon>
        <taxon>Fungi incertae sedis</taxon>
        <taxon>Mucoromycota</taxon>
        <taxon>Mucoromycotina</taxon>
        <taxon>Mucoromycetes</taxon>
        <taxon>Mucorales</taxon>
        <taxon>Cunninghamellaceae</taxon>
        <taxon>Absidia</taxon>
    </lineage>
</organism>
<dbReference type="EMBL" id="MCGE01000001">
    <property type="protein sequence ID" value="ORZ26105.1"/>
    <property type="molecule type" value="Genomic_DNA"/>
</dbReference>
<feature type="compositionally biased region" description="Basic and acidic residues" evidence="1">
    <location>
        <begin position="62"/>
        <end position="71"/>
    </location>
</feature>
<keyword evidence="2" id="KW-0812">Transmembrane</keyword>
<feature type="compositionally biased region" description="Polar residues" evidence="1">
    <location>
        <begin position="50"/>
        <end position="61"/>
    </location>
</feature>
<comment type="caution">
    <text evidence="3">The sequence shown here is derived from an EMBL/GenBank/DDBJ whole genome shotgun (WGS) entry which is preliminary data.</text>
</comment>
<keyword evidence="4" id="KW-1185">Reference proteome</keyword>